<dbReference type="Proteomes" id="UP000806528">
    <property type="component" value="Unassembled WGS sequence"/>
</dbReference>
<reference evidence="2 3" key="1">
    <citation type="submission" date="2020-09" db="EMBL/GenBank/DDBJ databases">
        <title>Diversity and distribution of actinomycetes associated with coral in the coast of Hainan.</title>
        <authorList>
            <person name="Li F."/>
        </authorList>
    </citation>
    <scope>NUCLEOTIDE SEQUENCE [LARGE SCALE GENOMIC DNA]</scope>
    <source>
        <strain evidence="2 3">HNM0947</strain>
    </source>
</reference>
<protein>
    <submittedName>
        <fullName evidence="2">Uncharacterized protein</fullName>
    </submittedName>
</protein>
<keyword evidence="1" id="KW-0812">Transmembrane</keyword>
<keyword evidence="1" id="KW-1133">Transmembrane helix</keyword>
<evidence type="ECO:0000313" key="2">
    <source>
        <dbReference type="EMBL" id="MBE3002275.1"/>
    </source>
</evidence>
<evidence type="ECO:0000256" key="1">
    <source>
        <dbReference type="SAM" id="Phobius"/>
    </source>
</evidence>
<keyword evidence="3" id="KW-1185">Reference proteome</keyword>
<evidence type="ECO:0000313" key="3">
    <source>
        <dbReference type="Proteomes" id="UP000806528"/>
    </source>
</evidence>
<accession>A0ABR9PEK8</accession>
<proteinExistence type="predicted"/>
<sequence length="62" mass="6802">MCMGNITPIIGTVLSGIALSERSRDPERHNQLRRYAWISNCIHLALVGVLAAFIATLIIVDP</sequence>
<name>A0ABR9PEK8_9ACTN</name>
<comment type="caution">
    <text evidence="2">The sequence shown here is derived from an EMBL/GenBank/DDBJ whole genome shotgun (WGS) entry which is preliminary data.</text>
</comment>
<feature type="transmembrane region" description="Helical" evidence="1">
    <location>
        <begin position="35"/>
        <end position="60"/>
    </location>
</feature>
<gene>
    <name evidence="2" type="ORF">IDM40_26770</name>
</gene>
<organism evidence="2 3">
    <name type="scientific">Nocardiopsis coralli</name>
    <dbReference type="NCBI Taxonomy" id="2772213"/>
    <lineage>
        <taxon>Bacteria</taxon>
        <taxon>Bacillati</taxon>
        <taxon>Actinomycetota</taxon>
        <taxon>Actinomycetes</taxon>
        <taxon>Streptosporangiales</taxon>
        <taxon>Nocardiopsidaceae</taxon>
        <taxon>Nocardiopsis</taxon>
    </lineage>
</organism>
<keyword evidence="1" id="KW-0472">Membrane</keyword>
<dbReference type="EMBL" id="JADBGI010000039">
    <property type="protein sequence ID" value="MBE3002275.1"/>
    <property type="molecule type" value="Genomic_DNA"/>
</dbReference>